<dbReference type="Gene3D" id="1.10.287.2510">
    <property type="match status" value="1"/>
</dbReference>
<dbReference type="GO" id="GO:0005085">
    <property type="term" value="F:guanyl-nucleotide exchange factor activity"/>
    <property type="evidence" value="ECO:0007669"/>
    <property type="project" value="UniProtKB-KW"/>
</dbReference>
<name>A0A3Q3KLW1_MONAL</name>
<dbReference type="InterPro" id="IPR051632">
    <property type="entry name" value="Rho_GEF"/>
</dbReference>
<evidence type="ECO:0000259" key="2">
    <source>
        <dbReference type="PROSITE" id="PS50003"/>
    </source>
</evidence>
<dbReference type="PANTHER" id="PTHR13944">
    <property type="entry name" value="AGAP007712-PA"/>
    <property type="match status" value="1"/>
</dbReference>
<dbReference type="STRING" id="43700.ENSMALP00000030941"/>
<keyword evidence="4" id="KW-1185">Reference proteome</keyword>
<organism evidence="3 4">
    <name type="scientific">Monopterus albus</name>
    <name type="common">Swamp eel</name>
    <dbReference type="NCBI Taxonomy" id="43700"/>
    <lineage>
        <taxon>Eukaryota</taxon>
        <taxon>Metazoa</taxon>
        <taxon>Chordata</taxon>
        <taxon>Craniata</taxon>
        <taxon>Vertebrata</taxon>
        <taxon>Euteleostomi</taxon>
        <taxon>Actinopterygii</taxon>
        <taxon>Neopterygii</taxon>
        <taxon>Teleostei</taxon>
        <taxon>Neoteleostei</taxon>
        <taxon>Acanthomorphata</taxon>
        <taxon>Anabantaria</taxon>
        <taxon>Synbranchiformes</taxon>
        <taxon>Synbranchidae</taxon>
        <taxon>Monopterus</taxon>
    </lineage>
</organism>
<dbReference type="Pfam" id="PF17838">
    <property type="entry name" value="PH_16"/>
    <property type="match status" value="1"/>
</dbReference>
<dbReference type="Proteomes" id="UP000261600">
    <property type="component" value="Unplaced"/>
</dbReference>
<sequence length="202" mass="23578">HVIVFKSSFPFEKPYHNTVIFFMISNPTEESQEHSDLSSALAQIRDVITAVDLTVNKYERCQELQEVLTRLENKSFAKLKNGKVFRKQDLHSKHRDLQRKGLVYWKTATGRLKVLLLTDVLVFLQERDQRFIFAAVDQKPPVIPLQKLIVREVANEERGMFLISASSVGPEMYEVHTTTREERNAWMRHIRQAVERWGTGHC</sequence>
<dbReference type="SMART" id="SM00233">
    <property type="entry name" value="PH"/>
    <property type="match status" value="1"/>
</dbReference>
<dbReference type="InterPro" id="IPR041020">
    <property type="entry name" value="PH_16"/>
</dbReference>
<evidence type="ECO:0000256" key="1">
    <source>
        <dbReference type="ARBA" id="ARBA00022658"/>
    </source>
</evidence>
<dbReference type="SUPFAM" id="SSF50729">
    <property type="entry name" value="PH domain-like"/>
    <property type="match status" value="1"/>
</dbReference>
<dbReference type="FunFam" id="2.30.29.30:FF:000021">
    <property type="entry name" value="Rho guanine nucleotide exchange factor 2"/>
    <property type="match status" value="1"/>
</dbReference>
<feature type="domain" description="PH" evidence="2">
    <location>
        <begin position="96"/>
        <end position="195"/>
    </location>
</feature>
<dbReference type="PROSITE" id="PS50003">
    <property type="entry name" value="PH_DOMAIN"/>
    <property type="match status" value="1"/>
</dbReference>
<dbReference type="PANTHER" id="PTHR13944:SF22">
    <property type="entry name" value="RHO GUANINE NUCLEOTIDE EXCHANGE FACTOR 28"/>
    <property type="match status" value="1"/>
</dbReference>
<dbReference type="InterPro" id="IPR001849">
    <property type="entry name" value="PH_domain"/>
</dbReference>
<protein>
    <recommendedName>
        <fullName evidence="2">PH domain-containing protein</fullName>
    </recommendedName>
</protein>
<dbReference type="Ensembl" id="ENSMALT00000031487.1">
    <property type="protein sequence ID" value="ENSMALP00000030941.1"/>
    <property type="gene ID" value="ENSMALG00000021389.1"/>
</dbReference>
<accession>A0A3Q3KLW1</accession>
<evidence type="ECO:0000313" key="4">
    <source>
        <dbReference type="Proteomes" id="UP000261600"/>
    </source>
</evidence>
<dbReference type="Gene3D" id="2.30.29.30">
    <property type="entry name" value="Pleckstrin-homology domain (PH domain)/Phosphotyrosine-binding domain (PTB)"/>
    <property type="match status" value="1"/>
</dbReference>
<evidence type="ECO:0000313" key="3">
    <source>
        <dbReference type="Ensembl" id="ENSMALP00000030941.1"/>
    </source>
</evidence>
<proteinExistence type="predicted"/>
<reference evidence="3" key="1">
    <citation type="submission" date="2025-08" db="UniProtKB">
        <authorList>
            <consortium name="Ensembl"/>
        </authorList>
    </citation>
    <scope>IDENTIFICATION</scope>
</reference>
<keyword evidence="1" id="KW-0344">Guanine-nucleotide releasing factor</keyword>
<dbReference type="AlphaFoldDB" id="A0A3Q3KLW1"/>
<reference evidence="3" key="2">
    <citation type="submission" date="2025-09" db="UniProtKB">
        <authorList>
            <consortium name="Ensembl"/>
        </authorList>
    </citation>
    <scope>IDENTIFICATION</scope>
</reference>
<dbReference type="GO" id="GO:0035023">
    <property type="term" value="P:regulation of Rho protein signal transduction"/>
    <property type="evidence" value="ECO:0007669"/>
    <property type="project" value="TreeGrafter"/>
</dbReference>
<dbReference type="InterPro" id="IPR011993">
    <property type="entry name" value="PH-like_dom_sf"/>
</dbReference>